<organism evidence="2 3">
    <name type="scientific">Striga hermonthica</name>
    <name type="common">Purple witchweed</name>
    <name type="synonym">Buchnera hermonthica</name>
    <dbReference type="NCBI Taxonomy" id="68872"/>
    <lineage>
        <taxon>Eukaryota</taxon>
        <taxon>Viridiplantae</taxon>
        <taxon>Streptophyta</taxon>
        <taxon>Embryophyta</taxon>
        <taxon>Tracheophyta</taxon>
        <taxon>Spermatophyta</taxon>
        <taxon>Magnoliopsida</taxon>
        <taxon>eudicotyledons</taxon>
        <taxon>Gunneridae</taxon>
        <taxon>Pentapetalae</taxon>
        <taxon>asterids</taxon>
        <taxon>lamiids</taxon>
        <taxon>Lamiales</taxon>
        <taxon>Orobanchaceae</taxon>
        <taxon>Buchnereae</taxon>
        <taxon>Striga</taxon>
    </lineage>
</organism>
<name>A0A9N7ML81_STRHE</name>
<evidence type="ECO:0000259" key="1">
    <source>
        <dbReference type="Pfam" id="PF21359"/>
    </source>
</evidence>
<gene>
    <name evidence="2" type="ORF">SHERM_09927</name>
</gene>
<keyword evidence="3" id="KW-1185">Reference proteome</keyword>
<protein>
    <submittedName>
        <fullName evidence="2">Protein TOPLESS</fullName>
    </submittedName>
</protein>
<feature type="non-terminal residue" evidence="2">
    <location>
        <position position="1"/>
    </location>
</feature>
<reference evidence="2" key="1">
    <citation type="submission" date="2019-12" db="EMBL/GenBank/DDBJ databases">
        <authorList>
            <person name="Scholes J."/>
        </authorList>
    </citation>
    <scope>NUCLEOTIDE SEQUENCE</scope>
</reference>
<dbReference type="PANTHER" id="PTHR44083">
    <property type="entry name" value="TOPLESS-RELATED PROTEIN 1-RELATED"/>
    <property type="match status" value="1"/>
</dbReference>
<dbReference type="InterPro" id="IPR048419">
    <property type="entry name" value="Topless_Znf"/>
</dbReference>
<dbReference type="EMBL" id="CACSLK010000984">
    <property type="protein sequence ID" value="CAA0807059.1"/>
    <property type="molecule type" value="Genomic_DNA"/>
</dbReference>
<dbReference type="PANTHER" id="PTHR44083:SF5">
    <property type="entry name" value="PROTEIN TOPLESS-RELATED PROTEIN 2"/>
    <property type="match status" value="1"/>
</dbReference>
<comment type="caution">
    <text evidence="2">The sequence shown here is derived from an EMBL/GenBank/DDBJ whole genome shotgun (WGS) entry which is preliminary data.</text>
</comment>
<feature type="non-terminal residue" evidence="2">
    <location>
        <position position="94"/>
    </location>
</feature>
<evidence type="ECO:0000313" key="3">
    <source>
        <dbReference type="Proteomes" id="UP001153555"/>
    </source>
</evidence>
<sequence length="94" mass="10775">QNEQLSKYGDTKSARNIMLVELKKLIEQIHCFVQSLNWQHQLCKNPRPNPDIKTLFIYHSCASSNGARAPLQLVTLSRGLFLNQVFFLPSESMV</sequence>
<evidence type="ECO:0000313" key="2">
    <source>
        <dbReference type="EMBL" id="CAA0807059.1"/>
    </source>
</evidence>
<dbReference type="Pfam" id="PF21359">
    <property type="entry name" value="zf_topless"/>
    <property type="match status" value="1"/>
</dbReference>
<proteinExistence type="predicted"/>
<dbReference type="GO" id="GO:0006355">
    <property type="term" value="P:regulation of DNA-templated transcription"/>
    <property type="evidence" value="ECO:0007669"/>
    <property type="project" value="InterPro"/>
</dbReference>
<dbReference type="OrthoDB" id="1602884at2759"/>
<dbReference type="AlphaFoldDB" id="A0A9N7ML81"/>
<dbReference type="Proteomes" id="UP001153555">
    <property type="component" value="Unassembled WGS sequence"/>
</dbReference>
<dbReference type="InterPro" id="IPR027728">
    <property type="entry name" value="Topless_fam"/>
</dbReference>
<accession>A0A9N7ML81</accession>
<feature type="domain" description="TOPLESS zinc finger" evidence="1">
    <location>
        <begin position="22"/>
        <end position="61"/>
    </location>
</feature>